<dbReference type="SUPFAM" id="SSF51215">
    <property type="entry name" value="Regulatory protein AraC"/>
    <property type="match status" value="1"/>
</dbReference>
<evidence type="ECO:0000259" key="4">
    <source>
        <dbReference type="PROSITE" id="PS01124"/>
    </source>
</evidence>
<keyword evidence="2" id="KW-0238">DNA-binding</keyword>
<evidence type="ECO:0000256" key="2">
    <source>
        <dbReference type="ARBA" id="ARBA00023125"/>
    </source>
</evidence>
<dbReference type="Proteomes" id="UP000093451">
    <property type="component" value="Unassembled WGS sequence"/>
</dbReference>
<dbReference type="PANTHER" id="PTHR46796">
    <property type="entry name" value="HTH-TYPE TRANSCRIPTIONAL ACTIVATOR RHAS-RELATED"/>
    <property type="match status" value="1"/>
</dbReference>
<dbReference type="InterPro" id="IPR050204">
    <property type="entry name" value="AraC_XylS_family_regulators"/>
</dbReference>
<evidence type="ECO:0000256" key="3">
    <source>
        <dbReference type="ARBA" id="ARBA00023163"/>
    </source>
</evidence>
<proteinExistence type="predicted"/>
<dbReference type="Gene3D" id="1.10.10.60">
    <property type="entry name" value="Homeodomain-like"/>
    <property type="match status" value="1"/>
</dbReference>
<gene>
    <name evidence="5" type="ORF">A6U91_21090</name>
</gene>
<organism evidence="5 6">
    <name type="scientific">Agrobacterium tumefaciens</name>
    <dbReference type="NCBI Taxonomy" id="358"/>
    <lineage>
        <taxon>Bacteria</taxon>
        <taxon>Pseudomonadati</taxon>
        <taxon>Pseudomonadota</taxon>
        <taxon>Alphaproteobacteria</taxon>
        <taxon>Hyphomicrobiales</taxon>
        <taxon>Rhizobiaceae</taxon>
        <taxon>Rhizobium/Agrobacterium group</taxon>
        <taxon>Agrobacterium</taxon>
        <taxon>Agrobacterium tumefaciens complex</taxon>
    </lineage>
</organism>
<dbReference type="RefSeq" id="WP_065689021.1">
    <property type="nucleotide sequence ID" value="NZ_LXKT01000029.1"/>
</dbReference>
<evidence type="ECO:0000256" key="1">
    <source>
        <dbReference type="ARBA" id="ARBA00023015"/>
    </source>
</evidence>
<dbReference type="GO" id="GO:0003700">
    <property type="term" value="F:DNA-binding transcription factor activity"/>
    <property type="evidence" value="ECO:0007669"/>
    <property type="project" value="InterPro"/>
</dbReference>
<dbReference type="Pfam" id="PF12833">
    <property type="entry name" value="HTH_18"/>
    <property type="match status" value="1"/>
</dbReference>
<feature type="domain" description="HTH araC/xylS-type" evidence="4">
    <location>
        <begin position="173"/>
        <end position="271"/>
    </location>
</feature>
<reference evidence="5 6" key="1">
    <citation type="journal article" date="2016" name="PeerJ">
        <title>Gall-ID: tools for genotyping gall-causing phytopathogenic bacteria.</title>
        <authorList>
            <person name="Davis E.W.II."/>
            <person name="Weisberg A.J."/>
            <person name="Tabima J.F."/>
            <person name="Grunwald N.J."/>
            <person name="Chang J.H."/>
        </authorList>
    </citation>
    <scope>NUCLEOTIDE SEQUENCE [LARGE SCALE GENOMIC DNA]</scope>
    <source>
        <strain evidence="5 6">N2/73</strain>
    </source>
</reference>
<keyword evidence="3" id="KW-0804">Transcription</keyword>
<dbReference type="InterPro" id="IPR009057">
    <property type="entry name" value="Homeodomain-like_sf"/>
</dbReference>
<protein>
    <recommendedName>
        <fullName evidence="4">HTH araC/xylS-type domain-containing protein</fullName>
    </recommendedName>
</protein>
<evidence type="ECO:0000313" key="6">
    <source>
        <dbReference type="Proteomes" id="UP000093451"/>
    </source>
</evidence>
<dbReference type="AlphaFoldDB" id="A0AB36ECB1"/>
<sequence>MDNLISATPESATLSVGGNYAMPWHWHDCLMFILPSRGTVELKHQDRRDGAWLSQERFAVVPADCAHETRGGLGGQNHVAIYVTGENLRKLDMEVGSLSEFRRRTQTTALVERSPTLRALQELVIRKDNGSYGTAAIRDAFASALVLQCISDVVTGNILPNASHQDHGLALVEDIKSYLKEHADRDVPLDMLGEHFSISRRHITRLFRERTGLSIGQFQLQTKLTRAQELLTETNLPVGEIAYRVGFESGAALARAMRRQSGQTPSDVRQSLAHLIKT</sequence>
<dbReference type="SUPFAM" id="SSF46689">
    <property type="entry name" value="Homeodomain-like"/>
    <property type="match status" value="2"/>
</dbReference>
<name>A0AB36ECB1_AGRTU</name>
<dbReference type="EMBL" id="LXKT01000029">
    <property type="protein sequence ID" value="OCJ32695.1"/>
    <property type="molecule type" value="Genomic_DNA"/>
</dbReference>
<comment type="caution">
    <text evidence="5">The sequence shown here is derived from an EMBL/GenBank/DDBJ whole genome shotgun (WGS) entry which is preliminary data.</text>
</comment>
<dbReference type="PROSITE" id="PS01124">
    <property type="entry name" value="HTH_ARAC_FAMILY_2"/>
    <property type="match status" value="1"/>
</dbReference>
<dbReference type="GO" id="GO:0043565">
    <property type="term" value="F:sequence-specific DNA binding"/>
    <property type="evidence" value="ECO:0007669"/>
    <property type="project" value="InterPro"/>
</dbReference>
<dbReference type="InterPro" id="IPR037923">
    <property type="entry name" value="HTH-like"/>
</dbReference>
<keyword evidence="1" id="KW-0805">Transcription regulation</keyword>
<dbReference type="PANTHER" id="PTHR46796:SF6">
    <property type="entry name" value="ARAC SUBFAMILY"/>
    <property type="match status" value="1"/>
</dbReference>
<accession>A0AB36ECB1</accession>
<dbReference type="SMART" id="SM00342">
    <property type="entry name" value="HTH_ARAC"/>
    <property type="match status" value="1"/>
</dbReference>
<evidence type="ECO:0000313" key="5">
    <source>
        <dbReference type="EMBL" id="OCJ32695.1"/>
    </source>
</evidence>
<dbReference type="InterPro" id="IPR018060">
    <property type="entry name" value="HTH_AraC"/>
</dbReference>